<dbReference type="Pfam" id="PF04973">
    <property type="entry name" value="NMN_transporter"/>
    <property type="match status" value="1"/>
</dbReference>
<dbReference type="AlphaFoldDB" id="A0A495Y4R7"/>
<evidence type="ECO:0000256" key="4">
    <source>
        <dbReference type="ARBA" id="ARBA00022475"/>
    </source>
</evidence>
<dbReference type="NCBIfam" id="TIGR01528">
    <property type="entry name" value="NMN_trans_PnuC"/>
    <property type="match status" value="1"/>
</dbReference>
<dbReference type="InterPro" id="IPR006419">
    <property type="entry name" value="NMN_transpt_PnuC"/>
</dbReference>
<keyword evidence="3" id="KW-0813">Transport</keyword>
<evidence type="ECO:0000256" key="6">
    <source>
        <dbReference type="ARBA" id="ARBA00022989"/>
    </source>
</evidence>
<organism evidence="10 11">
    <name type="scientific">Terracoccus luteus</name>
    <dbReference type="NCBI Taxonomy" id="53356"/>
    <lineage>
        <taxon>Bacteria</taxon>
        <taxon>Bacillati</taxon>
        <taxon>Actinomycetota</taxon>
        <taxon>Actinomycetes</taxon>
        <taxon>Micrococcales</taxon>
        <taxon>Intrasporangiaceae</taxon>
        <taxon>Terracoccus</taxon>
    </lineage>
</organism>
<accession>A0A495Y4R7</accession>
<dbReference type="PANTHER" id="PTHR36122">
    <property type="entry name" value="NICOTINAMIDE RIBOSIDE TRANSPORTER PNUC"/>
    <property type="match status" value="1"/>
</dbReference>
<keyword evidence="4" id="KW-1003">Cell membrane</keyword>
<proteinExistence type="inferred from homology"/>
<dbReference type="PANTHER" id="PTHR36122:SF2">
    <property type="entry name" value="NICOTINAMIDE RIBOSIDE TRANSPORTER PNUC"/>
    <property type="match status" value="1"/>
</dbReference>
<gene>
    <name evidence="10" type="ORF">DFJ68_3266</name>
    <name evidence="9" type="ORF">FHW14_002570</name>
</gene>
<dbReference type="Proteomes" id="UP000278440">
    <property type="component" value="Unassembled WGS sequence"/>
</dbReference>
<dbReference type="GO" id="GO:0005886">
    <property type="term" value="C:plasma membrane"/>
    <property type="evidence" value="ECO:0007669"/>
    <property type="project" value="UniProtKB-SubCell"/>
</dbReference>
<feature type="transmembrane region" description="Helical" evidence="8">
    <location>
        <begin position="87"/>
        <end position="106"/>
    </location>
</feature>
<reference evidence="9 12" key="2">
    <citation type="submission" date="2020-08" db="EMBL/GenBank/DDBJ databases">
        <title>Genomic Encyclopedia of Type Strains, Phase IV (KMG-V): Genome sequencing to study the core and pangenomes of soil and plant-associated prokaryotes.</title>
        <authorList>
            <person name="Whitman W."/>
        </authorList>
    </citation>
    <scope>NUCLEOTIDE SEQUENCE [LARGE SCALE GENOMIC DNA]</scope>
    <source>
        <strain evidence="9 12">B3ACCR2</strain>
    </source>
</reference>
<evidence type="ECO:0000256" key="2">
    <source>
        <dbReference type="ARBA" id="ARBA00006669"/>
    </source>
</evidence>
<protein>
    <submittedName>
        <fullName evidence="10">Nicotinamide mononucleotide transporter</fullName>
    </submittedName>
</protein>
<dbReference type="OrthoDB" id="9791248at2"/>
<evidence type="ECO:0000256" key="5">
    <source>
        <dbReference type="ARBA" id="ARBA00022692"/>
    </source>
</evidence>
<feature type="transmembrane region" description="Helical" evidence="8">
    <location>
        <begin position="157"/>
        <end position="176"/>
    </location>
</feature>
<evidence type="ECO:0000313" key="11">
    <source>
        <dbReference type="Proteomes" id="UP000278440"/>
    </source>
</evidence>
<sequence>MDWTEVVGFVTGGLCVWLTVRRSIWNFPVGIVNNVFFIVLFVGAGLYADAALQVVYIVLGLLGWFWWLRGGPDRTALRVRATPRWGWVAAVVATGILTLAVWSVLTSHTDSDVATWDALTTSLSLVAQVMLGLKWVGNWAFWIAADVVYVPLYLHKGLALTAVLYVGFLALCVVGLRQWRRAREDAVRPAPVPAREVAA</sequence>
<comment type="caution">
    <text evidence="10">The sequence shown here is derived from an EMBL/GenBank/DDBJ whole genome shotgun (WGS) entry which is preliminary data.</text>
</comment>
<dbReference type="Proteomes" id="UP000590811">
    <property type="component" value="Unassembled WGS sequence"/>
</dbReference>
<evidence type="ECO:0000313" key="12">
    <source>
        <dbReference type="Proteomes" id="UP000590811"/>
    </source>
</evidence>
<dbReference type="RefSeq" id="WP_121034622.1">
    <property type="nucleotide sequence ID" value="NZ_JACHVT010000005.1"/>
</dbReference>
<comment type="similarity">
    <text evidence="2">Belongs to the nicotinamide ribonucleoside (NR) uptake permease (TC 4.B.1) family.</text>
</comment>
<keyword evidence="5 8" id="KW-0812">Transmembrane</keyword>
<evidence type="ECO:0000313" key="10">
    <source>
        <dbReference type="EMBL" id="RKT79788.1"/>
    </source>
</evidence>
<evidence type="ECO:0000256" key="3">
    <source>
        <dbReference type="ARBA" id="ARBA00022448"/>
    </source>
</evidence>
<evidence type="ECO:0000256" key="8">
    <source>
        <dbReference type="SAM" id="Phobius"/>
    </source>
</evidence>
<keyword evidence="6 8" id="KW-1133">Transmembrane helix</keyword>
<evidence type="ECO:0000256" key="7">
    <source>
        <dbReference type="ARBA" id="ARBA00023136"/>
    </source>
</evidence>
<feature type="transmembrane region" description="Helical" evidence="8">
    <location>
        <begin position="36"/>
        <end position="67"/>
    </location>
</feature>
<keyword evidence="7 8" id="KW-0472">Membrane</keyword>
<evidence type="ECO:0000313" key="9">
    <source>
        <dbReference type="EMBL" id="MBB2987387.1"/>
    </source>
</evidence>
<dbReference type="EMBL" id="RBXT01000001">
    <property type="protein sequence ID" value="RKT79788.1"/>
    <property type="molecule type" value="Genomic_DNA"/>
</dbReference>
<reference evidence="10 11" key="1">
    <citation type="submission" date="2018-10" db="EMBL/GenBank/DDBJ databases">
        <title>Sequencing the genomes of 1000 actinobacteria strains.</title>
        <authorList>
            <person name="Klenk H.-P."/>
        </authorList>
    </citation>
    <scope>NUCLEOTIDE SEQUENCE [LARGE SCALE GENOMIC DNA]</scope>
    <source>
        <strain evidence="10 11">DSM 44267</strain>
    </source>
</reference>
<dbReference type="EMBL" id="JACHVT010000005">
    <property type="protein sequence ID" value="MBB2987387.1"/>
    <property type="molecule type" value="Genomic_DNA"/>
</dbReference>
<evidence type="ECO:0000256" key="1">
    <source>
        <dbReference type="ARBA" id="ARBA00004651"/>
    </source>
</evidence>
<keyword evidence="11" id="KW-1185">Reference proteome</keyword>
<name>A0A495Y4R7_9MICO</name>
<dbReference type="GO" id="GO:0034257">
    <property type="term" value="F:nicotinamide riboside transmembrane transporter activity"/>
    <property type="evidence" value="ECO:0007669"/>
    <property type="project" value="InterPro"/>
</dbReference>
<comment type="subcellular location">
    <subcellularLocation>
        <location evidence="1">Cell membrane</location>
        <topology evidence="1">Multi-pass membrane protein</topology>
    </subcellularLocation>
</comment>